<protein>
    <submittedName>
        <fullName evidence="2">Addiction module antidote protein</fullName>
    </submittedName>
</protein>
<dbReference type="InterPro" id="IPR000868">
    <property type="entry name" value="Isochorismatase-like_dom"/>
</dbReference>
<name>A0A0K0X590_MYCGD</name>
<dbReference type="InterPro" id="IPR036380">
    <property type="entry name" value="Isochorismatase-like_sf"/>
</dbReference>
<feature type="domain" description="Isochorismatase-like" evidence="1">
    <location>
        <begin position="11"/>
        <end position="161"/>
    </location>
</feature>
<dbReference type="EMBL" id="CP012150">
    <property type="protein sequence ID" value="AKS32566.1"/>
    <property type="molecule type" value="Genomic_DNA"/>
</dbReference>
<dbReference type="Pfam" id="PF00857">
    <property type="entry name" value="Isochorismatase"/>
    <property type="match status" value="1"/>
</dbReference>
<dbReference type="Gene3D" id="3.40.50.850">
    <property type="entry name" value="Isochorismatase-like"/>
    <property type="match status" value="1"/>
</dbReference>
<dbReference type="OrthoDB" id="9789777at2"/>
<dbReference type="AlphaFoldDB" id="A0A0K0X590"/>
<proteinExistence type="predicted"/>
<reference evidence="2 3" key="1">
    <citation type="submission" date="2015-07" db="EMBL/GenBank/DDBJ databases">
        <title>Complete genome sequence of Mycobacterium goodii X7B, a facultative thermophilic biodesulfurizing bacterium.</title>
        <authorList>
            <person name="Yu B."/>
            <person name="Li F."/>
            <person name="Xu P."/>
        </authorList>
    </citation>
    <scope>NUCLEOTIDE SEQUENCE [LARGE SCALE GENOMIC DNA]</scope>
    <source>
        <strain evidence="2 3">X7B</strain>
    </source>
</reference>
<evidence type="ECO:0000313" key="2">
    <source>
        <dbReference type="EMBL" id="AKS32566.1"/>
    </source>
</evidence>
<evidence type="ECO:0000313" key="3">
    <source>
        <dbReference type="Proteomes" id="UP000062255"/>
    </source>
</evidence>
<dbReference type="Proteomes" id="UP000062255">
    <property type="component" value="Chromosome"/>
</dbReference>
<evidence type="ECO:0000259" key="1">
    <source>
        <dbReference type="Pfam" id="PF00857"/>
    </source>
</evidence>
<dbReference type="SUPFAM" id="SSF52499">
    <property type="entry name" value="Isochorismatase-like hydrolases"/>
    <property type="match status" value="1"/>
</dbReference>
<dbReference type="STRING" id="134601.AFA91_12530"/>
<dbReference type="KEGG" id="mgo:AFA91_12530"/>
<dbReference type="PANTHER" id="PTHR43559:SF3">
    <property type="entry name" value="HYDROLASE YCAC-RELATED"/>
    <property type="match status" value="1"/>
</dbReference>
<gene>
    <name evidence="2" type="ORF">AFA91_12530</name>
</gene>
<dbReference type="RefSeq" id="WP_049744991.1">
    <property type="nucleotide sequence ID" value="NZ_CP012150.1"/>
</dbReference>
<organism evidence="2 3">
    <name type="scientific">Mycolicibacterium goodii</name>
    <name type="common">Mycobacterium goodii</name>
    <dbReference type="NCBI Taxonomy" id="134601"/>
    <lineage>
        <taxon>Bacteria</taxon>
        <taxon>Bacillati</taxon>
        <taxon>Actinomycetota</taxon>
        <taxon>Actinomycetes</taxon>
        <taxon>Mycobacteriales</taxon>
        <taxon>Mycobacteriaceae</taxon>
        <taxon>Mycolicibacterium</taxon>
    </lineage>
</organism>
<dbReference type="PATRIC" id="fig|134601.6.peg.2601"/>
<sequence>MGSSKFTRENTAVLLIDHQVGLFTGVRDIDVNELKHNVVGLARAARILELPIVAATTSRDSLWGPTIPELLEVLGPDEVLDRSTVNAWDDERFVAAVRGTGRDHLIIAGLSFEICASLPAISARDNGFHPKIALDACGTFSAHKRQAGLVRLATLGIEVSDYATTIVEIMGDNADPRANDIYAALDMPFATLMGQVATALTGPAYV</sequence>
<dbReference type="PANTHER" id="PTHR43559">
    <property type="entry name" value="HYDROLASE YCAC-RELATED"/>
    <property type="match status" value="1"/>
</dbReference>
<dbReference type="InterPro" id="IPR053152">
    <property type="entry name" value="Hydrolase_YcaC-like"/>
</dbReference>
<accession>A0A0K0X590</accession>